<dbReference type="Gene3D" id="3.40.190.10">
    <property type="entry name" value="Periplasmic binding protein-like II"/>
    <property type="match status" value="1"/>
</dbReference>
<dbReference type="PATRIC" id="fig|206506.3.peg.2791"/>
<name>A0A171KQL4_9BURK</name>
<proteinExistence type="inferred from homology"/>
<dbReference type="PANTHER" id="PTHR42928">
    <property type="entry name" value="TRICARBOXYLATE-BINDING PROTEIN"/>
    <property type="match status" value="1"/>
</dbReference>
<reference evidence="4 6" key="2">
    <citation type="submission" date="2019-02" db="EMBL/GenBank/DDBJ databases">
        <title>Genomic Encyclopedia of Type Strains, Phase IV (KMG-IV): sequencing the most valuable type-strain genomes for metagenomic binning, comparative biology and taxonomic classification.</title>
        <authorList>
            <person name="Goeker M."/>
        </authorList>
    </citation>
    <scope>NUCLEOTIDE SEQUENCE [LARGE SCALE GENOMIC DNA]</scope>
    <source>
        <strain evidence="4 6">DSM 16618</strain>
    </source>
</reference>
<evidence type="ECO:0000313" key="4">
    <source>
        <dbReference type="EMBL" id="RZS72965.1"/>
    </source>
</evidence>
<dbReference type="PANTHER" id="PTHR42928:SF1">
    <property type="entry name" value="BLR4371 PROTEIN"/>
    <property type="match status" value="1"/>
</dbReference>
<dbReference type="CDD" id="cd07012">
    <property type="entry name" value="PBP2_Bug_TTT"/>
    <property type="match status" value="1"/>
</dbReference>
<reference evidence="3 5" key="1">
    <citation type="submission" date="2015-04" db="EMBL/GenBank/DDBJ databases">
        <title>Genome sequence of Kerstersia gyiorum CG1.</title>
        <authorList>
            <person name="Greninger A.L."/>
            <person name="Kozyreva V."/>
            <person name="Chaturvedi V."/>
        </authorList>
    </citation>
    <scope>NUCLEOTIDE SEQUENCE [LARGE SCALE GENOMIC DNA]</scope>
    <source>
        <strain evidence="3 5">CG1</strain>
    </source>
</reference>
<dbReference type="EMBL" id="LBNE01000009">
    <property type="protein sequence ID" value="KKO71181.1"/>
    <property type="molecule type" value="Genomic_DNA"/>
</dbReference>
<dbReference type="SUPFAM" id="SSF53850">
    <property type="entry name" value="Periplasmic binding protein-like II"/>
    <property type="match status" value="1"/>
</dbReference>
<dbReference type="STRING" id="206506.AAV32_13130"/>
<dbReference type="EMBL" id="SGWZ01000001">
    <property type="protein sequence ID" value="RZS72965.1"/>
    <property type="molecule type" value="Genomic_DNA"/>
</dbReference>
<dbReference type="Proteomes" id="UP000078084">
    <property type="component" value="Unassembled WGS sequence"/>
</dbReference>
<feature type="chain" id="PRO_5036301463" evidence="2">
    <location>
        <begin position="24"/>
        <end position="334"/>
    </location>
</feature>
<dbReference type="InterPro" id="IPR042100">
    <property type="entry name" value="Bug_dom1"/>
</dbReference>
<comment type="caution">
    <text evidence="3">The sequence shown here is derived from an EMBL/GenBank/DDBJ whole genome shotgun (WGS) entry which is preliminary data.</text>
</comment>
<organism evidence="3 5">
    <name type="scientific">Kerstersia gyiorum</name>
    <dbReference type="NCBI Taxonomy" id="206506"/>
    <lineage>
        <taxon>Bacteria</taxon>
        <taxon>Pseudomonadati</taxon>
        <taxon>Pseudomonadota</taxon>
        <taxon>Betaproteobacteria</taxon>
        <taxon>Burkholderiales</taxon>
        <taxon>Alcaligenaceae</taxon>
        <taxon>Kerstersia</taxon>
    </lineage>
</organism>
<evidence type="ECO:0000256" key="2">
    <source>
        <dbReference type="SAM" id="SignalP"/>
    </source>
</evidence>
<dbReference type="PIRSF" id="PIRSF017082">
    <property type="entry name" value="YflP"/>
    <property type="match status" value="1"/>
</dbReference>
<keyword evidence="2" id="KW-0732">Signal</keyword>
<feature type="signal peptide" evidence="2">
    <location>
        <begin position="1"/>
        <end position="23"/>
    </location>
</feature>
<sequence length="334" mass="35634">MKTRNMGWLAVAALLATQGAAYAADTAWQPSKPIEFVVSAGPGGGTDQFARVVQSIAEKHKLLNVPVIVSNKGGGAGAETFMAGRASRGDAHKLLFGNNNAWLLPMKAKVAYSMNDLTPLAVMAGDDFILWVPAASPYQTVESLLAATREKPRQLKLGGTQSKDGDHILTELINEASGGQFTYVPFKSGSEAGVQLAGSHLDANTNNPSENLGQWKAGGVRPLCVFSASPLDDQRKIAGEMSLSDIPTCASQGLPIEDYVLPRTIFAPGDVKPEVVAFYTDLLAKVKDTDEWRQYLANTAQSDLFATGADLDALIEADAAMAHRVFEKEGWLVK</sequence>
<protein>
    <submittedName>
        <fullName evidence="3 4">Tricarboxylate transporter</fullName>
    </submittedName>
</protein>
<evidence type="ECO:0000313" key="5">
    <source>
        <dbReference type="Proteomes" id="UP000078084"/>
    </source>
</evidence>
<keyword evidence="5" id="KW-1185">Reference proteome</keyword>
<dbReference type="InterPro" id="IPR005064">
    <property type="entry name" value="BUG"/>
</dbReference>
<dbReference type="AlphaFoldDB" id="A0A171KQL4"/>
<evidence type="ECO:0000313" key="3">
    <source>
        <dbReference type="EMBL" id="KKO71181.1"/>
    </source>
</evidence>
<evidence type="ECO:0000313" key="6">
    <source>
        <dbReference type="Proteomes" id="UP000292039"/>
    </source>
</evidence>
<dbReference type="RefSeq" id="WP_068372952.1">
    <property type="nucleotide sequence ID" value="NZ_CBCSEB010000003.1"/>
</dbReference>
<dbReference type="Gene3D" id="3.40.190.150">
    <property type="entry name" value="Bordetella uptake gene, domain 1"/>
    <property type="match status" value="1"/>
</dbReference>
<dbReference type="Proteomes" id="UP000292039">
    <property type="component" value="Unassembled WGS sequence"/>
</dbReference>
<dbReference type="Pfam" id="PF03401">
    <property type="entry name" value="TctC"/>
    <property type="match status" value="1"/>
</dbReference>
<keyword evidence="4" id="KW-0675">Receptor</keyword>
<accession>A0A171KQL4</accession>
<gene>
    <name evidence="3" type="ORF">AAV32_13130</name>
    <name evidence="4" type="ORF">EV679_0149</name>
</gene>
<comment type="similarity">
    <text evidence="1">Belongs to the UPF0065 (bug) family.</text>
</comment>
<evidence type="ECO:0000256" key="1">
    <source>
        <dbReference type="ARBA" id="ARBA00006987"/>
    </source>
</evidence>